<evidence type="ECO:0000256" key="3">
    <source>
        <dbReference type="ARBA" id="ARBA00008894"/>
    </source>
</evidence>
<name>A0ABD3UIG1_9LAMI</name>
<comment type="similarity">
    <text evidence="3">Belongs to the disease resistance NB-LRR family.</text>
</comment>
<dbReference type="PANTHER" id="PTHR23155:SF1152">
    <property type="entry name" value="AAA+ ATPASE DOMAIN-CONTAINING PROTEIN"/>
    <property type="match status" value="1"/>
</dbReference>
<keyword evidence="6" id="KW-0381">Hypersensitive response</keyword>
<comment type="function">
    <text evidence="1">Confers resistance to late blight (Phytophthora infestans) races carrying the avirulence gene Avr1. Resistance proteins guard the plant against pathogens that contain an appropriate avirulence protein via an indirect interaction with this avirulence protein. That triggers a defense system including the hypersensitive response, which restricts the pathogen growth.</text>
</comment>
<protein>
    <submittedName>
        <fullName evidence="13">Uncharacterized protein</fullName>
    </submittedName>
</protein>
<keyword evidence="7" id="KW-0677">Repeat</keyword>
<keyword evidence="10" id="KW-0067">ATP-binding</keyword>
<dbReference type="InterPro" id="IPR044974">
    <property type="entry name" value="Disease_R_plants"/>
</dbReference>
<proteinExistence type="inferred from homology"/>
<evidence type="ECO:0000259" key="11">
    <source>
        <dbReference type="Pfam" id="PF00931"/>
    </source>
</evidence>
<dbReference type="Gene3D" id="1.20.5.4130">
    <property type="match status" value="1"/>
</dbReference>
<dbReference type="PRINTS" id="PR00364">
    <property type="entry name" value="DISEASERSIST"/>
</dbReference>
<dbReference type="AlphaFoldDB" id="A0ABD3UIG1"/>
<evidence type="ECO:0000256" key="7">
    <source>
        <dbReference type="ARBA" id="ARBA00022737"/>
    </source>
</evidence>
<dbReference type="Gene3D" id="1.10.10.10">
    <property type="entry name" value="Winged helix-like DNA-binding domain superfamily/Winged helix DNA-binding domain"/>
    <property type="match status" value="1"/>
</dbReference>
<accession>A0ABD3UIG1</accession>
<feature type="domain" description="NB-ARC" evidence="11">
    <location>
        <begin position="140"/>
        <end position="310"/>
    </location>
</feature>
<dbReference type="EMBL" id="JBJXBP010000001">
    <property type="protein sequence ID" value="KAL3849170.1"/>
    <property type="molecule type" value="Genomic_DNA"/>
</dbReference>
<evidence type="ECO:0000256" key="10">
    <source>
        <dbReference type="ARBA" id="ARBA00022840"/>
    </source>
</evidence>
<dbReference type="SUPFAM" id="SSF52540">
    <property type="entry name" value="P-loop containing nucleoside triphosphate hydrolases"/>
    <property type="match status" value="1"/>
</dbReference>
<gene>
    <name evidence="13" type="ORF">ACJIZ3_011052</name>
</gene>
<dbReference type="Pfam" id="PF00931">
    <property type="entry name" value="NB-ARC"/>
    <property type="match status" value="1"/>
</dbReference>
<evidence type="ECO:0000256" key="4">
    <source>
        <dbReference type="ARBA" id="ARBA00022490"/>
    </source>
</evidence>
<evidence type="ECO:0000256" key="5">
    <source>
        <dbReference type="ARBA" id="ARBA00022614"/>
    </source>
</evidence>
<evidence type="ECO:0000256" key="8">
    <source>
        <dbReference type="ARBA" id="ARBA00022741"/>
    </source>
</evidence>
<dbReference type="InterPro" id="IPR002182">
    <property type="entry name" value="NB-ARC"/>
</dbReference>
<dbReference type="GO" id="GO:0009626">
    <property type="term" value="P:plant-type hypersensitive response"/>
    <property type="evidence" value="ECO:0007669"/>
    <property type="project" value="UniProtKB-KW"/>
</dbReference>
<comment type="caution">
    <text evidence="13">The sequence shown here is derived from an EMBL/GenBank/DDBJ whole genome shotgun (WGS) entry which is preliminary data.</text>
</comment>
<keyword evidence="5" id="KW-0433">Leucine-rich repeat</keyword>
<dbReference type="InterPro" id="IPR058922">
    <property type="entry name" value="WHD_DRP"/>
</dbReference>
<evidence type="ECO:0000313" key="13">
    <source>
        <dbReference type="EMBL" id="KAL3849170.1"/>
    </source>
</evidence>
<evidence type="ECO:0000256" key="1">
    <source>
        <dbReference type="ARBA" id="ARBA00002074"/>
    </source>
</evidence>
<feature type="domain" description="Disease resistance protein winged helix" evidence="12">
    <location>
        <begin position="396"/>
        <end position="464"/>
    </location>
</feature>
<keyword evidence="4" id="KW-0963">Cytoplasm</keyword>
<organism evidence="13 14">
    <name type="scientific">Penstemon smallii</name>
    <dbReference type="NCBI Taxonomy" id="265156"/>
    <lineage>
        <taxon>Eukaryota</taxon>
        <taxon>Viridiplantae</taxon>
        <taxon>Streptophyta</taxon>
        <taxon>Embryophyta</taxon>
        <taxon>Tracheophyta</taxon>
        <taxon>Spermatophyta</taxon>
        <taxon>Magnoliopsida</taxon>
        <taxon>eudicotyledons</taxon>
        <taxon>Gunneridae</taxon>
        <taxon>Pentapetalae</taxon>
        <taxon>asterids</taxon>
        <taxon>lamiids</taxon>
        <taxon>Lamiales</taxon>
        <taxon>Plantaginaceae</taxon>
        <taxon>Cheloneae</taxon>
        <taxon>Penstemon</taxon>
    </lineage>
</organism>
<comment type="subcellular location">
    <subcellularLocation>
        <location evidence="2">Cytoplasm</location>
    </subcellularLocation>
</comment>
<dbReference type="InterPro" id="IPR042197">
    <property type="entry name" value="Apaf_helical"/>
</dbReference>
<dbReference type="Gene3D" id="3.40.50.300">
    <property type="entry name" value="P-loop containing nucleotide triphosphate hydrolases"/>
    <property type="match status" value="1"/>
</dbReference>
<dbReference type="Proteomes" id="UP001634393">
    <property type="component" value="Unassembled WGS sequence"/>
</dbReference>
<dbReference type="FunFam" id="3.40.50.300:FF:001091">
    <property type="entry name" value="Probable disease resistance protein At1g61300"/>
    <property type="match status" value="1"/>
</dbReference>
<dbReference type="Pfam" id="PF23559">
    <property type="entry name" value="WHD_DRP"/>
    <property type="match status" value="1"/>
</dbReference>
<dbReference type="Gene3D" id="3.80.10.10">
    <property type="entry name" value="Ribonuclease Inhibitor"/>
    <property type="match status" value="1"/>
</dbReference>
<dbReference type="GO" id="GO:0005737">
    <property type="term" value="C:cytoplasm"/>
    <property type="evidence" value="ECO:0007669"/>
    <property type="project" value="UniProtKB-SubCell"/>
</dbReference>
<evidence type="ECO:0000256" key="9">
    <source>
        <dbReference type="ARBA" id="ARBA00022821"/>
    </source>
</evidence>
<dbReference type="GO" id="GO:0005524">
    <property type="term" value="F:ATP binding"/>
    <property type="evidence" value="ECO:0007669"/>
    <property type="project" value="UniProtKB-KW"/>
</dbReference>
<dbReference type="Gene3D" id="1.10.8.430">
    <property type="entry name" value="Helical domain of apoptotic protease-activating factors"/>
    <property type="match status" value="1"/>
</dbReference>
<dbReference type="InterPro" id="IPR032675">
    <property type="entry name" value="LRR_dom_sf"/>
</dbReference>
<dbReference type="PANTHER" id="PTHR23155">
    <property type="entry name" value="DISEASE RESISTANCE PROTEIN RP"/>
    <property type="match status" value="1"/>
</dbReference>
<sequence>MAYALESLVVILKHALHPNIVDHEILQSLLEKANLLIGLWSDESRIGLSAVMKNRIRDAAYWAEDIIEIHISYLPKSTSSYSLLELKDVMEEFDSINKEMVMIIEEGLRRIKADIRLISIDFLYPEVDPSSKNVLVGLNEHLNRLKDQLKTGQQSTLLIIPIVGMTGTGKTTLARKLYNDLSDYFDSVAWVTVSQQYNAKTTLPAVLKCLKEPIPKEMVSRGTDEQLEKHVKGNLKGRRYLFVVDNICDIQTWCQIKRIFPDDQNGSRIMLTTRMMDVANYAAAPPSNIYELNFMYLDDSWKLLCRNVFVQGICPPELEQIGKEIVKNCMGHPLVTAVISGLLATSKTRDFWILVLEDISSSIVTNDDEQLLNVLSVCYKHLPYYLKPCLIYFGGFQAEHEIRASKIIRLWIAEGLINPIYEKTLEESAEIYLRDLINRNLVAARQALRSSLEYVRIYGLVWELCQRKAVEEKVFWFKDFEGQSIPQDTTVMCRISNCQNDGMLLSSFARSFLCTGNASLVLAHVLLGSRLLRVLDVYEIKFHQFPIEILQLVLLRYLALTCLSTLPSSISRFRNLQSLIIRRLPSFRAFSLPSEVWEMTQLRHIKSKEAGIWCRPSNDENVIQENLQTLSNVQMFGLTEDLLRKFPNLKKLGLFCDVELNRHICIDFLYKLETLKCSSDWSPATRGFLNCLSFPVSLRKLTLRFCRIPCGLMSVVGRLPNLEQLKLQRCDFLGNDWTSTEIDNLEQTEPEWESVEGEFDALQFLLMEDLNLVRWRAYGDHFPILRHLVVRDCSSLEEIPSDIGDIPTLALIEVDESSPSVMASVMQILEEQMDYGNEAIKVVVHRN</sequence>
<evidence type="ECO:0000313" key="14">
    <source>
        <dbReference type="Proteomes" id="UP001634393"/>
    </source>
</evidence>
<evidence type="ECO:0000256" key="2">
    <source>
        <dbReference type="ARBA" id="ARBA00004496"/>
    </source>
</evidence>
<evidence type="ECO:0000256" key="6">
    <source>
        <dbReference type="ARBA" id="ARBA00022667"/>
    </source>
</evidence>
<keyword evidence="14" id="KW-1185">Reference proteome</keyword>
<reference evidence="13 14" key="1">
    <citation type="submission" date="2024-12" db="EMBL/GenBank/DDBJ databases">
        <title>The unique morphological basis and parallel evolutionary history of personate flowers in Penstemon.</title>
        <authorList>
            <person name="Depatie T.H."/>
            <person name="Wessinger C.A."/>
        </authorList>
    </citation>
    <scope>NUCLEOTIDE SEQUENCE [LARGE SCALE GENOMIC DNA]</scope>
    <source>
        <strain evidence="13">WTNN_2</strain>
        <tissue evidence="13">Leaf</tissue>
    </source>
</reference>
<evidence type="ECO:0000259" key="12">
    <source>
        <dbReference type="Pfam" id="PF23559"/>
    </source>
</evidence>
<keyword evidence="8" id="KW-0547">Nucleotide-binding</keyword>
<dbReference type="InterPro" id="IPR036388">
    <property type="entry name" value="WH-like_DNA-bd_sf"/>
</dbReference>
<dbReference type="InterPro" id="IPR027417">
    <property type="entry name" value="P-loop_NTPase"/>
</dbReference>
<keyword evidence="9" id="KW-0611">Plant defense</keyword>
<dbReference type="SUPFAM" id="SSF52058">
    <property type="entry name" value="L domain-like"/>
    <property type="match status" value="1"/>
</dbReference>